<keyword evidence="1" id="KW-0805">Transcription regulation</keyword>
<dbReference type="InterPro" id="IPR050109">
    <property type="entry name" value="HTH-type_TetR-like_transc_reg"/>
</dbReference>
<dbReference type="InterPro" id="IPR001647">
    <property type="entry name" value="HTH_TetR"/>
</dbReference>
<evidence type="ECO:0000256" key="1">
    <source>
        <dbReference type="ARBA" id="ARBA00023015"/>
    </source>
</evidence>
<dbReference type="OrthoDB" id="9802802at2"/>
<feature type="domain" description="HTH tetR-type" evidence="5">
    <location>
        <begin position="6"/>
        <end position="66"/>
    </location>
</feature>
<reference evidence="7" key="1">
    <citation type="submission" date="2015-01" db="EMBL/GenBank/DDBJ databases">
        <title>Flavisolibacter sp./LCS9/ whole genome sequencing.</title>
        <authorList>
            <person name="Kim M.K."/>
            <person name="Srinivasan S."/>
            <person name="Lee J.-J."/>
        </authorList>
    </citation>
    <scope>NUCLEOTIDE SEQUENCE [LARGE SCALE GENOMIC DNA]</scope>
    <source>
        <strain evidence="7">LCS9</strain>
    </source>
</reference>
<reference evidence="6 7" key="2">
    <citation type="journal article" date="2016" name="Int. J. Syst. Evol. Microbiol.">
        <title>Flavisolibacter tropicus sp. nov., isolated from tropical soil.</title>
        <authorList>
            <person name="Lee J.J."/>
            <person name="Kang M.S."/>
            <person name="Kim G.S."/>
            <person name="Lee C.S."/>
            <person name="Lim S."/>
            <person name="Lee J."/>
            <person name="Roh S.H."/>
            <person name="Kang H."/>
            <person name="Ha J.M."/>
            <person name="Bae S."/>
            <person name="Jung H.Y."/>
            <person name="Kim M.K."/>
        </authorList>
    </citation>
    <scope>NUCLEOTIDE SEQUENCE [LARGE SCALE GENOMIC DNA]</scope>
    <source>
        <strain evidence="6 7">LCS9</strain>
    </source>
</reference>
<dbReference type="SUPFAM" id="SSF46689">
    <property type="entry name" value="Homeodomain-like"/>
    <property type="match status" value="1"/>
</dbReference>
<keyword evidence="7" id="KW-1185">Reference proteome</keyword>
<evidence type="ECO:0000313" key="7">
    <source>
        <dbReference type="Proteomes" id="UP000077177"/>
    </source>
</evidence>
<dbReference type="EMBL" id="CP011390">
    <property type="protein sequence ID" value="ANE52693.1"/>
    <property type="molecule type" value="Genomic_DNA"/>
</dbReference>
<dbReference type="Proteomes" id="UP000077177">
    <property type="component" value="Chromosome"/>
</dbReference>
<dbReference type="PRINTS" id="PR00455">
    <property type="entry name" value="HTHTETR"/>
</dbReference>
<dbReference type="PANTHER" id="PTHR30055:SF240">
    <property type="entry name" value="HTH-TYPE TRANSCRIPTIONAL REGULATOR ACRR"/>
    <property type="match status" value="1"/>
</dbReference>
<keyword evidence="2 4" id="KW-0238">DNA-binding</keyword>
<organism evidence="6 7">
    <name type="scientific">Flavisolibacter tropicus</name>
    <dbReference type="NCBI Taxonomy" id="1492898"/>
    <lineage>
        <taxon>Bacteria</taxon>
        <taxon>Pseudomonadati</taxon>
        <taxon>Bacteroidota</taxon>
        <taxon>Chitinophagia</taxon>
        <taxon>Chitinophagales</taxon>
        <taxon>Chitinophagaceae</taxon>
        <taxon>Flavisolibacter</taxon>
    </lineage>
</organism>
<dbReference type="PROSITE" id="PS50977">
    <property type="entry name" value="HTH_TETR_2"/>
    <property type="match status" value="1"/>
</dbReference>
<evidence type="ECO:0000256" key="3">
    <source>
        <dbReference type="ARBA" id="ARBA00023163"/>
    </source>
</evidence>
<accession>A0A172U0Y9</accession>
<dbReference type="Gene3D" id="1.10.10.60">
    <property type="entry name" value="Homeodomain-like"/>
    <property type="match status" value="1"/>
</dbReference>
<evidence type="ECO:0000259" key="5">
    <source>
        <dbReference type="PROSITE" id="PS50977"/>
    </source>
</evidence>
<dbReference type="STRING" id="1492898.SY85_21635"/>
<proteinExistence type="predicted"/>
<dbReference type="GO" id="GO:0000976">
    <property type="term" value="F:transcription cis-regulatory region binding"/>
    <property type="evidence" value="ECO:0007669"/>
    <property type="project" value="TreeGrafter"/>
</dbReference>
<dbReference type="GO" id="GO:0003700">
    <property type="term" value="F:DNA-binding transcription factor activity"/>
    <property type="evidence" value="ECO:0007669"/>
    <property type="project" value="TreeGrafter"/>
</dbReference>
<feature type="DNA-binding region" description="H-T-H motif" evidence="4">
    <location>
        <begin position="29"/>
        <end position="48"/>
    </location>
</feature>
<sequence length="201" mass="22638">MKAEGIERQEHILEAAIRRFSHFGIHKTTLTEVADDLSISKQALHYYFADKQSLIAAVQDKITTDYLNGIAKTLEAAGSTENALVKLIDVKKDFFEKYFMLASQFRGTDSNCINADKKIEEVKQKLIEEEKSLLAALFQKGIASGELKIVDSVKTAGLLLDTLTAFTYCISAKSLPEPKDFKDLYRKQKEVMQLFYNGLKS</sequence>
<keyword evidence="3" id="KW-0804">Transcription</keyword>
<dbReference type="RefSeq" id="WP_066407622.1">
    <property type="nucleotide sequence ID" value="NZ_CP011390.1"/>
</dbReference>
<evidence type="ECO:0000256" key="4">
    <source>
        <dbReference type="PROSITE-ProRule" id="PRU00335"/>
    </source>
</evidence>
<dbReference type="InterPro" id="IPR009057">
    <property type="entry name" value="Homeodomain-like_sf"/>
</dbReference>
<dbReference type="Pfam" id="PF00440">
    <property type="entry name" value="TetR_N"/>
    <property type="match status" value="1"/>
</dbReference>
<name>A0A172U0Y9_9BACT</name>
<gene>
    <name evidence="6" type="ORF">SY85_21635</name>
</gene>
<dbReference type="AlphaFoldDB" id="A0A172U0Y9"/>
<dbReference type="PANTHER" id="PTHR30055">
    <property type="entry name" value="HTH-TYPE TRANSCRIPTIONAL REGULATOR RUTR"/>
    <property type="match status" value="1"/>
</dbReference>
<dbReference type="Gene3D" id="1.10.357.10">
    <property type="entry name" value="Tetracycline Repressor, domain 2"/>
    <property type="match status" value="1"/>
</dbReference>
<evidence type="ECO:0000313" key="6">
    <source>
        <dbReference type="EMBL" id="ANE52693.1"/>
    </source>
</evidence>
<protein>
    <recommendedName>
        <fullName evidence="5">HTH tetR-type domain-containing protein</fullName>
    </recommendedName>
</protein>
<evidence type="ECO:0000256" key="2">
    <source>
        <dbReference type="ARBA" id="ARBA00023125"/>
    </source>
</evidence>
<dbReference type="KEGG" id="fla:SY85_21635"/>